<dbReference type="FunFam" id="2.120.10.90:FF:000005">
    <property type="entry name" value="DNA topoisomerase 4 subunit A"/>
    <property type="match status" value="1"/>
</dbReference>
<dbReference type="InterPro" id="IPR002205">
    <property type="entry name" value="Topo_IIA_dom_A"/>
</dbReference>
<dbReference type="Gene3D" id="2.120.10.90">
    <property type="entry name" value="DNA gyrase/topoisomerase IV, subunit A, C-terminal"/>
    <property type="match status" value="1"/>
</dbReference>
<evidence type="ECO:0000259" key="12">
    <source>
        <dbReference type="PROSITE" id="PS52040"/>
    </source>
</evidence>
<dbReference type="InterPro" id="IPR035516">
    <property type="entry name" value="Gyrase/topoIV_suA_C"/>
</dbReference>
<dbReference type="GO" id="GO:0009330">
    <property type="term" value="C:DNA topoisomerase type II (double strand cut, ATP-hydrolyzing) complex"/>
    <property type="evidence" value="ECO:0007669"/>
    <property type="project" value="TreeGrafter"/>
</dbReference>
<evidence type="ECO:0000313" key="14">
    <source>
        <dbReference type="Proteomes" id="UP000620075"/>
    </source>
</evidence>
<feature type="domain" description="Topo IIA-type catalytic" evidence="12">
    <location>
        <begin position="55"/>
        <end position="520"/>
    </location>
</feature>
<keyword evidence="5 9" id="KW-0799">Topoisomerase</keyword>
<dbReference type="EC" id="5.6.2.2" evidence="9"/>
<comment type="similarity">
    <text evidence="2 9">Belongs to the type II topoisomerase GyrA/ParC subunit family.</text>
</comment>
<evidence type="ECO:0000256" key="1">
    <source>
        <dbReference type="ARBA" id="ARBA00000185"/>
    </source>
</evidence>
<evidence type="ECO:0000256" key="5">
    <source>
        <dbReference type="ARBA" id="ARBA00023029"/>
    </source>
</evidence>
<dbReference type="HAMAP" id="MF_01897">
    <property type="entry name" value="GyrA"/>
    <property type="match status" value="1"/>
</dbReference>
<keyword evidence="7 9" id="KW-0413">Isomerase</keyword>
<comment type="function">
    <text evidence="9">A type II topoisomerase that negatively supercoils closed circular double-stranded (ds) DNA in an ATP-dependent manner to modulate DNA topology and maintain chromosomes in an underwound state. Negative supercoiling favors strand separation, and DNA replication, transcription, recombination and repair, all of which involve strand separation. Also able to catalyze the interconversion of other topological isomers of dsDNA rings, including catenanes and knotted rings. Type II topoisomerases break and join 2 DNA strands simultaneously in an ATP-dependent manner.</text>
</comment>
<evidence type="ECO:0000256" key="3">
    <source>
        <dbReference type="ARBA" id="ARBA00022741"/>
    </source>
</evidence>
<gene>
    <name evidence="9 13" type="primary">gyrA</name>
    <name evidence="13" type="ORF">JF888_05690</name>
</gene>
<sequence>MTDETTGSGGGGTPAGGGDGGGGDGAGTIVGMQLLDEMQTSYMEYAMSVIISRALPDARDGLKPVHRRTLYAMNEVGAVPGSRYKKCAAFVGEVLKEYHPHSDVAVYDALVRMAQPFSLRYPLVDGQGNFGSIDGDRPAAMRYTEARLAPIAAELLGDIDKDTVDFVPNYNNEGREPVVMPSRIPNLLLNGASGIAVGMTTNIPPHNLRELAAAVSHLLEQPEATTEDLLQFVKGPDFPTGGKIMGTAGIKDAYGKGRGRLVVLARHTFEEAPNGRERIIIDELPYGVNKANLVAKIAELVGERELEGIADLRDESDRSGMRIVIELKRDARPYTVLNNLYKRTALRQTFGAIMLAIVDQRPVVLSLKQALEVFIEHRREVILRRTRFELAKAQDRAHILEGLKICLDQLDEVIQTIRAAADTDAARRSLQERFGFSERQAQAILELTLRRLTALERQRIDDEYEATIKTIAYLESILASDQKVRSLIAQDMAELSKKYGDERRTEISPDEFTELSAEDLIPKEEVVVTLTHRGYAKRQVSRTFRAQQRGGVGLRGAKPTSGQDAPSGVREDDYAEHLVSTHTHASLLFFTQSGRVFQLRVHELPERDRTARGIPVNNLIEISKDERITAVFVRPESVDGTARYMLMVTRKGAIKKTRTQEYASVRRNGLIAMNLQEGDELLWVAPTSGEDDIILASQLGKAIRFPESEVRSMGRDTQGVRGMRLGKGDNIAGMAVARPGADLLVLTERGFGKRTPVSDYPVHHRGGQGVFTLKVTERVGRLATLRVTADPEEEILLISSQGMALRTKTGSISLIGRQTQGVIVMRMAADDQITAVAPVGVDLVE</sequence>
<dbReference type="CDD" id="cd00187">
    <property type="entry name" value="TOP4c"/>
    <property type="match status" value="1"/>
</dbReference>
<dbReference type="Pfam" id="PF03989">
    <property type="entry name" value="DNA_gyraseA_C"/>
    <property type="match status" value="6"/>
</dbReference>
<organism evidence="13 14">
    <name type="scientific">Candidatus Dormiibacter inghamiae</name>
    <dbReference type="NCBI Taxonomy" id="3127013"/>
    <lineage>
        <taxon>Bacteria</taxon>
        <taxon>Bacillati</taxon>
        <taxon>Candidatus Dormiibacterota</taxon>
        <taxon>Candidatus Dormibacteria</taxon>
        <taxon>Candidatus Dormibacterales</taxon>
        <taxon>Candidatus Dormibacteraceae</taxon>
        <taxon>Candidatus Dormiibacter</taxon>
    </lineage>
</organism>
<dbReference type="InterPro" id="IPR050220">
    <property type="entry name" value="Type_II_DNA_Topoisomerases"/>
</dbReference>
<dbReference type="Gene3D" id="1.10.268.10">
    <property type="entry name" value="Topoisomerase, domain 3"/>
    <property type="match status" value="1"/>
</dbReference>
<comment type="miscellaneous">
    <text evidence="9">Few gyrases are as efficient as E.coli at forming negative supercoils. Not all organisms have 2 type II topoisomerases; in organisms with a single type II topoisomerase this enzyme also has to decatenate newly replicated chromosomes.</text>
</comment>
<comment type="subcellular location">
    <subcellularLocation>
        <location evidence="9">Cytoplasm</location>
    </subcellularLocation>
</comment>
<evidence type="ECO:0000256" key="7">
    <source>
        <dbReference type="ARBA" id="ARBA00023235"/>
    </source>
</evidence>
<evidence type="ECO:0000256" key="11">
    <source>
        <dbReference type="SAM" id="MobiDB-lite"/>
    </source>
</evidence>
<comment type="caution">
    <text evidence="13">The sequence shown here is derived from an EMBL/GenBank/DDBJ whole genome shotgun (WGS) entry which is preliminary data.</text>
</comment>
<proteinExistence type="inferred from homology"/>
<dbReference type="PANTHER" id="PTHR43493">
    <property type="entry name" value="DNA GYRASE/TOPOISOMERASE SUBUNIT A"/>
    <property type="match status" value="1"/>
</dbReference>
<evidence type="ECO:0000256" key="6">
    <source>
        <dbReference type="ARBA" id="ARBA00023125"/>
    </source>
</evidence>
<feature type="compositionally biased region" description="Gly residues" evidence="11">
    <location>
        <begin position="7"/>
        <end position="23"/>
    </location>
</feature>
<dbReference type="PROSITE" id="PS52040">
    <property type="entry name" value="TOPO_IIA"/>
    <property type="match status" value="1"/>
</dbReference>
<dbReference type="NCBIfam" id="NF004044">
    <property type="entry name" value="PRK05561.1"/>
    <property type="match status" value="1"/>
</dbReference>
<keyword evidence="3 9" id="KW-0547">Nucleotide-binding</keyword>
<evidence type="ECO:0000313" key="13">
    <source>
        <dbReference type="EMBL" id="MBJ7602671.1"/>
    </source>
</evidence>
<keyword evidence="9" id="KW-0963">Cytoplasm</keyword>
<keyword evidence="4 9" id="KW-0067">ATP-binding</keyword>
<dbReference type="InterPro" id="IPR013760">
    <property type="entry name" value="Topo_IIA-like_dom_sf"/>
</dbReference>
<dbReference type="Gene3D" id="3.30.1360.40">
    <property type="match status" value="1"/>
</dbReference>
<dbReference type="GO" id="GO:0005694">
    <property type="term" value="C:chromosome"/>
    <property type="evidence" value="ECO:0007669"/>
    <property type="project" value="InterPro"/>
</dbReference>
<dbReference type="PANTHER" id="PTHR43493:SF5">
    <property type="entry name" value="DNA GYRASE SUBUNIT A, CHLOROPLASTIC_MITOCHONDRIAL"/>
    <property type="match status" value="1"/>
</dbReference>
<evidence type="ECO:0000256" key="9">
    <source>
        <dbReference type="HAMAP-Rule" id="MF_01897"/>
    </source>
</evidence>
<dbReference type="FunFam" id="3.30.1360.40:FF:000002">
    <property type="entry name" value="DNA gyrase subunit A"/>
    <property type="match status" value="1"/>
</dbReference>
<dbReference type="GO" id="GO:0003677">
    <property type="term" value="F:DNA binding"/>
    <property type="evidence" value="ECO:0007669"/>
    <property type="project" value="UniProtKB-UniRule"/>
</dbReference>
<dbReference type="InterPro" id="IPR013757">
    <property type="entry name" value="Topo_IIA_A_a_sf"/>
</dbReference>
<reference evidence="13 14" key="1">
    <citation type="submission" date="2020-10" db="EMBL/GenBank/DDBJ databases">
        <title>Ca. Dormibacterota MAGs.</title>
        <authorList>
            <person name="Montgomery K."/>
        </authorList>
    </citation>
    <scope>NUCLEOTIDE SEQUENCE [LARGE SCALE GENOMIC DNA]</scope>
    <source>
        <strain evidence="13">SC8811_S16_3</strain>
    </source>
</reference>
<dbReference type="Pfam" id="PF00521">
    <property type="entry name" value="DNA_topoisoIV"/>
    <property type="match status" value="1"/>
</dbReference>
<evidence type="ECO:0000256" key="2">
    <source>
        <dbReference type="ARBA" id="ARBA00008263"/>
    </source>
</evidence>
<comment type="caution">
    <text evidence="9">Lacks conserved residue(s) required for the propagation of feature annotation.</text>
</comment>
<dbReference type="NCBIfam" id="NF004043">
    <property type="entry name" value="PRK05560.1"/>
    <property type="match status" value="1"/>
</dbReference>
<evidence type="ECO:0000256" key="8">
    <source>
        <dbReference type="ARBA" id="ARBA00063644"/>
    </source>
</evidence>
<feature type="active site" description="O-(5'-phospho-DNA)-tyrosine intermediate" evidence="9 10">
    <location>
        <position position="143"/>
    </location>
</feature>
<dbReference type="EMBL" id="JAEKNQ010000021">
    <property type="protein sequence ID" value="MBJ7602671.1"/>
    <property type="molecule type" value="Genomic_DNA"/>
</dbReference>
<comment type="subunit">
    <text evidence="9">Heterotetramer, composed of two GyrA and two GyrB chains. In the heterotetramer, GyrA contains the active site tyrosine that forms a transient covalent intermediate with DNA, while GyrB binds cofactors and catalyzes ATP hydrolysis.</text>
</comment>
<evidence type="ECO:0000256" key="4">
    <source>
        <dbReference type="ARBA" id="ARBA00022840"/>
    </source>
</evidence>
<evidence type="ECO:0000256" key="10">
    <source>
        <dbReference type="PROSITE-ProRule" id="PRU01384"/>
    </source>
</evidence>
<dbReference type="SUPFAM" id="SSF101904">
    <property type="entry name" value="GyrA/ParC C-terminal domain-like"/>
    <property type="match status" value="1"/>
</dbReference>
<accession>A0A934KFU9</accession>
<dbReference type="InterPro" id="IPR005743">
    <property type="entry name" value="GyrA"/>
</dbReference>
<dbReference type="GO" id="GO:0006265">
    <property type="term" value="P:DNA topological change"/>
    <property type="evidence" value="ECO:0007669"/>
    <property type="project" value="UniProtKB-UniRule"/>
</dbReference>
<dbReference type="AlphaFoldDB" id="A0A934KFU9"/>
<dbReference type="GO" id="GO:0006261">
    <property type="term" value="P:DNA-templated DNA replication"/>
    <property type="evidence" value="ECO:0007669"/>
    <property type="project" value="UniProtKB-UniRule"/>
</dbReference>
<feature type="region of interest" description="Disordered" evidence="11">
    <location>
        <begin position="1"/>
        <end position="23"/>
    </location>
</feature>
<dbReference type="RefSeq" id="WP_338177401.1">
    <property type="nucleotide sequence ID" value="NZ_JAEKNQ010000021.1"/>
</dbReference>
<feature type="region of interest" description="Disordered" evidence="11">
    <location>
        <begin position="550"/>
        <end position="569"/>
    </location>
</feature>
<name>A0A934KFU9_9BACT</name>
<dbReference type="Gene3D" id="3.90.199.10">
    <property type="entry name" value="Topoisomerase II, domain 5"/>
    <property type="match status" value="1"/>
</dbReference>
<protein>
    <recommendedName>
        <fullName evidence="9">DNA gyrase subunit A</fullName>
        <ecNumber evidence="9">5.6.2.2</ecNumber>
    </recommendedName>
</protein>
<keyword evidence="6 9" id="KW-0238">DNA-binding</keyword>
<dbReference type="GO" id="GO:0005737">
    <property type="term" value="C:cytoplasm"/>
    <property type="evidence" value="ECO:0007669"/>
    <property type="project" value="UniProtKB-SubCell"/>
</dbReference>
<dbReference type="FunFam" id="1.10.268.10:FF:000001">
    <property type="entry name" value="DNA gyrase subunit A"/>
    <property type="match status" value="1"/>
</dbReference>
<dbReference type="Proteomes" id="UP000620075">
    <property type="component" value="Unassembled WGS sequence"/>
</dbReference>
<dbReference type="InterPro" id="IPR006691">
    <property type="entry name" value="GyrA/parC_rep"/>
</dbReference>
<dbReference type="SUPFAM" id="SSF56719">
    <property type="entry name" value="Type II DNA topoisomerase"/>
    <property type="match status" value="1"/>
</dbReference>
<dbReference type="InterPro" id="IPR013758">
    <property type="entry name" value="Topo_IIA_A/C_ab"/>
</dbReference>
<comment type="subunit">
    <text evidence="8">Heterotetramer composed of ParC and ParE.</text>
</comment>
<dbReference type="SMART" id="SM00434">
    <property type="entry name" value="TOP4c"/>
    <property type="match status" value="1"/>
</dbReference>
<dbReference type="GO" id="GO:0005524">
    <property type="term" value="F:ATP binding"/>
    <property type="evidence" value="ECO:0007669"/>
    <property type="project" value="UniProtKB-UniRule"/>
</dbReference>
<dbReference type="GO" id="GO:0034335">
    <property type="term" value="F:DNA negative supercoiling activity"/>
    <property type="evidence" value="ECO:0007669"/>
    <property type="project" value="UniProtKB-ARBA"/>
</dbReference>
<dbReference type="NCBIfam" id="TIGR01063">
    <property type="entry name" value="gyrA"/>
    <property type="match status" value="1"/>
</dbReference>
<comment type="catalytic activity">
    <reaction evidence="1 9 10">
        <text>ATP-dependent breakage, passage and rejoining of double-stranded DNA.</text>
        <dbReference type="EC" id="5.6.2.2"/>
    </reaction>
</comment>